<evidence type="ECO:0000313" key="2">
    <source>
        <dbReference type="Proteomes" id="UP000001514"/>
    </source>
</evidence>
<dbReference type="Proteomes" id="UP000001514">
    <property type="component" value="Unassembled WGS sequence"/>
</dbReference>
<accession>D8T0V9</accession>
<dbReference type="KEGG" id="smo:SELMODRAFT_427842"/>
<keyword evidence="2" id="KW-1185">Reference proteome</keyword>
<reference evidence="1 2" key="1">
    <citation type="journal article" date="2011" name="Science">
        <title>The Selaginella genome identifies genetic changes associated with the evolution of vascular plants.</title>
        <authorList>
            <person name="Banks J.A."/>
            <person name="Nishiyama T."/>
            <person name="Hasebe M."/>
            <person name="Bowman J.L."/>
            <person name="Gribskov M."/>
            <person name="dePamphilis C."/>
            <person name="Albert V.A."/>
            <person name="Aono N."/>
            <person name="Aoyama T."/>
            <person name="Ambrose B.A."/>
            <person name="Ashton N.W."/>
            <person name="Axtell M.J."/>
            <person name="Barker E."/>
            <person name="Barker M.S."/>
            <person name="Bennetzen J.L."/>
            <person name="Bonawitz N.D."/>
            <person name="Chapple C."/>
            <person name="Cheng C."/>
            <person name="Correa L.G."/>
            <person name="Dacre M."/>
            <person name="DeBarry J."/>
            <person name="Dreyer I."/>
            <person name="Elias M."/>
            <person name="Engstrom E.M."/>
            <person name="Estelle M."/>
            <person name="Feng L."/>
            <person name="Finet C."/>
            <person name="Floyd S.K."/>
            <person name="Frommer W.B."/>
            <person name="Fujita T."/>
            <person name="Gramzow L."/>
            <person name="Gutensohn M."/>
            <person name="Harholt J."/>
            <person name="Hattori M."/>
            <person name="Heyl A."/>
            <person name="Hirai T."/>
            <person name="Hiwatashi Y."/>
            <person name="Ishikawa M."/>
            <person name="Iwata M."/>
            <person name="Karol K.G."/>
            <person name="Koehler B."/>
            <person name="Kolukisaoglu U."/>
            <person name="Kubo M."/>
            <person name="Kurata T."/>
            <person name="Lalonde S."/>
            <person name="Li K."/>
            <person name="Li Y."/>
            <person name="Litt A."/>
            <person name="Lyons E."/>
            <person name="Manning G."/>
            <person name="Maruyama T."/>
            <person name="Michael T.P."/>
            <person name="Mikami K."/>
            <person name="Miyazaki S."/>
            <person name="Morinaga S."/>
            <person name="Murata T."/>
            <person name="Mueller-Roeber B."/>
            <person name="Nelson D.R."/>
            <person name="Obara M."/>
            <person name="Oguri Y."/>
            <person name="Olmstead R.G."/>
            <person name="Onodera N."/>
            <person name="Petersen B.L."/>
            <person name="Pils B."/>
            <person name="Prigge M."/>
            <person name="Rensing S.A."/>
            <person name="Riano-Pachon D.M."/>
            <person name="Roberts A.W."/>
            <person name="Sato Y."/>
            <person name="Scheller H.V."/>
            <person name="Schulz B."/>
            <person name="Schulz C."/>
            <person name="Shakirov E.V."/>
            <person name="Shibagaki N."/>
            <person name="Shinohara N."/>
            <person name="Shippen D.E."/>
            <person name="Soerensen I."/>
            <person name="Sotooka R."/>
            <person name="Sugimoto N."/>
            <person name="Sugita M."/>
            <person name="Sumikawa N."/>
            <person name="Tanurdzic M."/>
            <person name="Theissen G."/>
            <person name="Ulvskov P."/>
            <person name="Wakazuki S."/>
            <person name="Weng J.K."/>
            <person name="Willats W.W."/>
            <person name="Wipf D."/>
            <person name="Wolf P.G."/>
            <person name="Yang L."/>
            <person name="Zimmer A.D."/>
            <person name="Zhu Q."/>
            <person name="Mitros T."/>
            <person name="Hellsten U."/>
            <person name="Loque D."/>
            <person name="Otillar R."/>
            <person name="Salamov A."/>
            <person name="Schmutz J."/>
            <person name="Shapiro H."/>
            <person name="Lindquist E."/>
            <person name="Lucas S."/>
            <person name="Rokhsar D."/>
            <person name="Grigoriev I.V."/>
        </authorList>
    </citation>
    <scope>NUCLEOTIDE SEQUENCE [LARGE SCALE GENOMIC DNA]</scope>
</reference>
<organism evidence="2">
    <name type="scientific">Selaginella moellendorffii</name>
    <name type="common">Spikemoss</name>
    <dbReference type="NCBI Taxonomy" id="88036"/>
    <lineage>
        <taxon>Eukaryota</taxon>
        <taxon>Viridiplantae</taxon>
        <taxon>Streptophyta</taxon>
        <taxon>Embryophyta</taxon>
        <taxon>Tracheophyta</taxon>
        <taxon>Lycopodiopsida</taxon>
        <taxon>Selaginellales</taxon>
        <taxon>Selaginellaceae</taxon>
        <taxon>Selaginella</taxon>
    </lineage>
</organism>
<protein>
    <submittedName>
        <fullName evidence="1">Uncharacterized protein</fullName>
    </submittedName>
</protein>
<evidence type="ECO:0000313" key="1">
    <source>
        <dbReference type="EMBL" id="EFJ09655.1"/>
    </source>
</evidence>
<name>D8T0V9_SELML</name>
<dbReference type="Gramene" id="EFJ09655">
    <property type="protein sequence ID" value="EFJ09655"/>
    <property type="gene ID" value="SELMODRAFT_427842"/>
</dbReference>
<dbReference type="InParanoid" id="D8T0V9"/>
<proteinExistence type="predicted"/>
<sequence length="145" mass="16127">MSQRSIVPLHGSENFVHEALLEGVEMPHDRDEIHIEQPEEQYVENPVENSLTPSHLTAVAHSPDPTATACPAPTIRNVRRQLHEDDLQELSSSASHKQVHPLSPIGSVGNVEIVIGDYFQLSNNAAYSQTSRSKQKEQVAESKRF</sequence>
<dbReference type="EMBL" id="GL377660">
    <property type="protein sequence ID" value="EFJ09655.1"/>
    <property type="molecule type" value="Genomic_DNA"/>
</dbReference>
<dbReference type="HOGENOM" id="CLU_1790241_0_0_1"/>
<gene>
    <name evidence="1" type="ORF">SELMODRAFT_427842</name>
</gene>
<dbReference type="AlphaFoldDB" id="D8T0V9"/>